<feature type="region of interest" description="Disordered" evidence="2">
    <location>
        <begin position="58"/>
        <end position="94"/>
    </location>
</feature>
<protein>
    <submittedName>
        <fullName evidence="4">Fungal Zn(2)-Cys(6) binuclear cluster domain-containing protein 9</fullName>
    </submittedName>
</protein>
<feature type="compositionally biased region" description="Polar residues" evidence="2">
    <location>
        <begin position="519"/>
        <end position="530"/>
    </location>
</feature>
<dbReference type="PANTHER" id="PTHR47431">
    <property type="entry name" value="ZN(II)2CYS6 TRANSCRIPTION FACTOR (EUROFUNG)-RELATED"/>
    <property type="match status" value="1"/>
</dbReference>
<feature type="compositionally biased region" description="Low complexity" evidence="2">
    <location>
        <begin position="543"/>
        <end position="554"/>
    </location>
</feature>
<dbReference type="PANTHER" id="PTHR47431:SF5">
    <property type="entry name" value="ZN(II)2CYS6 TRANSCRIPTION FACTOR (EUROFUNG)"/>
    <property type="match status" value="1"/>
</dbReference>
<evidence type="ECO:0000256" key="2">
    <source>
        <dbReference type="SAM" id="MobiDB-lite"/>
    </source>
</evidence>
<dbReference type="EMBL" id="PTQR01000041">
    <property type="protein sequence ID" value="TKX24395.1"/>
    <property type="molecule type" value="Genomic_DNA"/>
</dbReference>
<gene>
    <name evidence="4" type="ORF">C1H76_3342</name>
</gene>
<dbReference type="Pfam" id="PF00172">
    <property type="entry name" value="Zn_clus"/>
    <property type="match status" value="1"/>
</dbReference>
<evidence type="ECO:0000256" key="1">
    <source>
        <dbReference type="ARBA" id="ARBA00023242"/>
    </source>
</evidence>
<dbReference type="InterPro" id="IPR036864">
    <property type="entry name" value="Zn2-C6_fun-type_DNA-bd_sf"/>
</dbReference>
<accession>A0A4U7B3Y1</accession>
<keyword evidence="1" id="KW-0539">Nucleus</keyword>
<dbReference type="GO" id="GO:0000981">
    <property type="term" value="F:DNA-binding transcription factor activity, RNA polymerase II-specific"/>
    <property type="evidence" value="ECO:0007669"/>
    <property type="project" value="InterPro"/>
</dbReference>
<evidence type="ECO:0000313" key="5">
    <source>
        <dbReference type="Proteomes" id="UP000308133"/>
    </source>
</evidence>
<sequence length="718" mass="78762">MATPADPLSAARGVSRKKFATPPVKSACLGCRAARSRCDGSNPCATCRSKDRECIYTQSRRGGPRPRKKQRTAEPCNQQTGLKTQSGSQNTLPTIPVQNYIDPGAGLRSLEDWAYDSDLIFDTLFDSSSGTAVEGSLHATPESSSGMAGVPMVRTYNSDAELLDAYYIFIHPFFPILPPPTAIAIDQPTSRLQSPNAFPTQFQPASPVGLAILAILSLIPHPDDTDHQDPHSLVFRRNMAQCFAQTAFETIENDDELLDSAIEPPKALSDDHERPTRPPFHPSVPVELEGIITLDILSVYEYAQRGNLKKMQSRAGSAISRAMDLSLHQCGAGEQSEVKRRVWWMTYICAAQGAIVNNSSSTLAMTSDSYTTAFPTISADPQAFDAFVQAQRAIFSATQFVIDLNKAFTNKSDLTPVYQRMRDLEASLELLLHQTSSWQLLSSITSPVDSEEAVVARSLRCMAGINARIKLHRYCAFFDIPVFSRKHCDLKALKESDADVEPRKWPTCSCSSFTNPFNTLSPPRTNSTERSPMPENQAAPDTPESIPNPESNEPGTSHLPFNSHHSAKICLRSALNIAQYFDELPYPNPIGVIQSQGLPGFLSPTSGIICPRTMPSYACCAMQCAYALLMIYQRTKSVYPLSVAEWNMELPSPWRGESVMDVGDDLRSASTRNLLVRLHRGLTSMSATLANYATAFEALGGMRDQIRGAIEDSFVPAA</sequence>
<dbReference type="SUPFAM" id="SSF57701">
    <property type="entry name" value="Zn2/Cys6 DNA-binding domain"/>
    <property type="match status" value="1"/>
</dbReference>
<dbReference type="SMART" id="SM00066">
    <property type="entry name" value="GAL4"/>
    <property type="match status" value="1"/>
</dbReference>
<dbReference type="Proteomes" id="UP000308133">
    <property type="component" value="Unassembled WGS sequence"/>
</dbReference>
<feature type="domain" description="Zn(2)-C6 fungal-type" evidence="3">
    <location>
        <begin position="27"/>
        <end position="56"/>
    </location>
</feature>
<dbReference type="InterPro" id="IPR001138">
    <property type="entry name" value="Zn2Cys6_DnaBD"/>
</dbReference>
<dbReference type="AlphaFoldDB" id="A0A4U7B3Y1"/>
<reference evidence="4 5" key="1">
    <citation type="submission" date="2018-02" db="EMBL/GenBank/DDBJ databases">
        <title>Draft genome sequences of Elsinoe sp., causing black scab on jojoba.</title>
        <authorList>
            <person name="Stodart B."/>
            <person name="Jeffress S."/>
            <person name="Ash G."/>
            <person name="Arun Chinnappa K."/>
        </authorList>
    </citation>
    <scope>NUCLEOTIDE SEQUENCE [LARGE SCALE GENOMIC DNA]</scope>
    <source>
        <strain evidence="4 5">Hillstone_2</strain>
    </source>
</reference>
<name>A0A4U7B3Y1_9PEZI</name>
<organism evidence="4 5">
    <name type="scientific">Elsinoe australis</name>
    <dbReference type="NCBI Taxonomy" id="40998"/>
    <lineage>
        <taxon>Eukaryota</taxon>
        <taxon>Fungi</taxon>
        <taxon>Dikarya</taxon>
        <taxon>Ascomycota</taxon>
        <taxon>Pezizomycotina</taxon>
        <taxon>Dothideomycetes</taxon>
        <taxon>Dothideomycetidae</taxon>
        <taxon>Myriangiales</taxon>
        <taxon>Elsinoaceae</taxon>
        <taxon>Elsinoe</taxon>
    </lineage>
</organism>
<dbReference type="PROSITE" id="PS00463">
    <property type="entry name" value="ZN2_CY6_FUNGAL_1"/>
    <property type="match status" value="1"/>
</dbReference>
<feature type="compositionally biased region" description="Polar residues" evidence="2">
    <location>
        <begin position="75"/>
        <end position="94"/>
    </location>
</feature>
<dbReference type="CDD" id="cd12148">
    <property type="entry name" value="fungal_TF_MHR"/>
    <property type="match status" value="1"/>
</dbReference>
<comment type="caution">
    <text evidence="4">The sequence shown here is derived from an EMBL/GenBank/DDBJ whole genome shotgun (WGS) entry which is preliminary data.</text>
</comment>
<dbReference type="GO" id="GO:0008270">
    <property type="term" value="F:zinc ion binding"/>
    <property type="evidence" value="ECO:0007669"/>
    <property type="project" value="InterPro"/>
</dbReference>
<proteinExistence type="predicted"/>
<evidence type="ECO:0000313" key="4">
    <source>
        <dbReference type="EMBL" id="TKX24395.1"/>
    </source>
</evidence>
<dbReference type="PROSITE" id="PS50048">
    <property type="entry name" value="ZN2_CY6_FUNGAL_2"/>
    <property type="match status" value="1"/>
</dbReference>
<dbReference type="Gene3D" id="4.10.240.10">
    <property type="entry name" value="Zn(2)-C6 fungal-type DNA-binding domain"/>
    <property type="match status" value="1"/>
</dbReference>
<dbReference type="CDD" id="cd00067">
    <property type="entry name" value="GAL4"/>
    <property type="match status" value="1"/>
</dbReference>
<evidence type="ECO:0000259" key="3">
    <source>
        <dbReference type="PROSITE" id="PS50048"/>
    </source>
</evidence>
<feature type="region of interest" description="Disordered" evidence="2">
    <location>
        <begin position="519"/>
        <end position="558"/>
    </location>
</feature>